<dbReference type="EMBL" id="CAADIZ010000053">
    <property type="protein sequence ID" value="VFS29551.1"/>
    <property type="molecule type" value="Genomic_DNA"/>
</dbReference>
<evidence type="ECO:0000256" key="4">
    <source>
        <dbReference type="ARBA" id="ARBA00022840"/>
    </source>
</evidence>
<evidence type="ECO:0000313" key="6">
    <source>
        <dbReference type="EMBL" id="VFR57252.1"/>
    </source>
</evidence>
<dbReference type="SUPFAM" id="SSF52540">
    <property type="entry name" value="P-loop containing nucleoside triphosphate hydrolases"/>
    <property type="match status" value="1"/>
</dbReference>
<protein>
    <submittedName>
        <fullName evidence="8">Possible DNA helicase</fullName>
    </submittedName>
</protein>
<dbReference type="GO" id="GO:0016787">
    <property type="term" value="F:hydrolase activity"/>
    <property type="evidence" value="ECO:0007669"/>
    <property type="project" value="UniProtKB-KW"/>
</dbReference>
<dbReference type="Pfam" id="PF00580">
    <property type="entry name" value="UvrD-helicase"/>
    <property type="match status" value="1"/>
</dbReference>
<evidence type="ECO:0000256" key="3">
    <source>
        <dbReference type="ARBA" id="ARBA00022806"/>
    </source>
</evidence>
<reference evidence="8" key="1">
    <citation type="submission" date="2019-03" db="EMBL/GenBank/DDBJ databases">
        <authorList>
            <person name="Danneels B."/>
        </authorList>
    </citation>
    <scope>NUCLEOTIDE SEQUENCE</scope>
</reference>
<keyword evidence="2" id="KW-0378">Hydrolase</keyword>
<evidence type="ECO:0000259" key="5">
    <source>
        <dbReference type="Pfam" id="PF00580"/>
    </source>
</evidence>
<dbReference type="GO" id="GO:0005524">
    <property type="term" value="F:ATP binding"/>
    <property type="evidence" value="ECO:0007669"/>
    <property type="project" value="UniProtKB-KW"/>
</dbReference>
<dbReference type="EMBL" id="CAADIP010000041">
    <property type="protein sequence ID" value="VFR94546.1"/>
    <property type="molecule type" value="Genomic_DNA"/>
</dbReference>
<dbReference type="Gene3D" id="3.40.50.300">
    <property type="entry name" value="P-loop containing nucleotide triphosphate hydrolases"/>
    <property type="match status" value="2"/>
</dbReference>
<dbReference type="EMBL" id="CAADIK010000027">
    <property type="protein sequence ID" value="VFR71368.1"/>
    <property type="molecule type" value="Genomic_DNA"/>
</dbReference>
<dbReference type="InterPro" id="IPR027417">
    <property type="entry name" value="P-loop_NTPase"/>
</dbReference>
<evidence type="ECO:0000256" key="1">
    <source>
        <dbReference type="ARBA" id="ARBA00022741"/>
    </source>
</evidence>
<evidence type="ECO:0000313" key="9">
    <source>
        <dbReference type="EMBL" id="VFS29551.1"/>
    </source>
</evidence>
<dbReference type="GO" id="GO:0043138">
    <property type="term" value="F:3'-5' DNA helicase activity"/>
    <property type="evidence" value="ECO:0007669"/>
    <property type="project" value="TreeGrafter"/>
</dbReference>
<dbReference type="GO" id="GO:0000725">
    <property type="term" value="P:recombinational repair"/>
    <property type="evidence" value="ECO:0007669"/>
    <property type="project" value="TreeGrafter"/>
</dbReference>
<sequence length="434" mass="48421">MSLHHDDVLALTAALLPLQKFQTILADRYPFILIDEYQDTNTEIMAAIKANLLGRAGGPQIGLFGDHWQRIYDDTCGHVTDEALIEIGKKANFRSATAIVNVLNTIRTELPQAVKDEAFVGSAMAFHTNAWIGVRRPGTGGGHWNDDLPAETAHQFLEAFIAKLKGDGWDFAPDKTKVLMLTHNVLAAEQGYAALAKVFAYTDHFIKKEDDYIAFFADKLEPACDAYARRRYGEMFDLLGNTAPKFTSHADKLRWSNAMNELVALRQTGTVADVVKHIANGGYISLPEAIARREHDADHFEVAAGEELPDRVAITRSLRAIPYREVIALDQFIDGHTPFATKHSVKGDEFENVLVVVGRGWNKYNFDQYLEWAGSGNVPADKQDAYERNRNLFYVACSRPTTRLALLFTQKLSQGSIQTLQSWFGVEAVQGFNL</sequence>
<accession>A0A484V7B3</accession>
<dbReference type="EMBL" id="CAADII010000076">
    <property type="protein sequence ID" value="VFR57252.1"/>
    <property type="molecule type" value="Genomic_DNA"/>
</dbReference>
<dbReference type="InterPro" id="IPR014016">
    <property type="entry name" value="UvrD-like_ATP-bd"/>
</dbReference>
<evidence type="ECO:0000313" key="7">
    <source>
        <dbReference type="EMBL" id="VFR71368.1"/>
    </source>
</evidence>
<dbReference type="AlphaFoldDB" id="A0A484V7B3"/>
<proteinExistence type="predicted"/>
<gene>
    <name evidence="6" type="ORF">BRI6_1324</name>
    <name evidence="7" type="ORF">BRI9_1378</name>
    <name evidence="8" type="ORF">IVO3_1375</name>
    <name evidence="9" type="ORF">RAN7_1314</name>
</gene>
<dbReference type="InterPro" id="IPR000212">
    <property type="entry name" value="DNA_helicase_UvrD/REP"/>
</dbReference>
<organism evidence="8">
    <name type="scientific">plant metagenome</name>
    <dbReference type="NCBI Taxonomy" id="1297885"/>
    <lineage>
        <taxon>unclassified sequences</taxon>
        <taxon>metagenomes</taxon>
        <taxon>organismal metagenomes</taxon>
    </lineage>
</organism>
<evidence type="ECO:0000256" key="2">
    <source>
        <dbReference type="ARBA" id="ARBA00022801"/>
    </source>
</evidence>
<keyword evidence="1" id="KW-0547">Nucleotide-binding</keyword>
<feature type="domain" description="UvrD-like helicase ATP-binding" evidence="5">
    <location>
        <begin position="6"/>
        <end position="72"/>
    </location>
</feature>
<name>A0A484V7B3_9ZZZZ</name>
<evidence type="ECO:0000313" key="8">
    <source>
        <dbReference type="EMBL" id="VFR94546.1"/>
    </source>
</evidence>
<dbReference type="PANTHER" id="PTHR11070:SF2">
    <property type="entry name" value="ATP-DEPENDENT DNA HELICASE SRS2"/>
    <property type="match status" value="1"/>
</dbReference>
<keyword evidence="3 8" id="KW-0347">Helicase</keyword>
<dbReference type="PANTHER" id="PTHR11070">
    <property type="entry name" value="UVRD / RECB / PCRA DNA HELICASE FAMILY MEMBER"/>
    <property type="match status" value="1"/>
</dbReference>
<keyword evidence="4" id="KW-0067">ATP-binding</keyword>
<dbReference type="GO" id="GO:0003677">
    <property type="term" value="F:DNA binding"/>
    <property type="evidence" value="ECO:0007669"/>
    <property type="project" value="InterPro"/>
</dbReference>